<name>A0A0A9GEC5_ARUDO</name>
<proteinExistence type="predicted"/>
<reference evidence="1" key="1">
    <citation type="submission" date="2014-09" db="EMBL/GenBank/DDBJ databases">
        <authorList>
            <person name="Magalhaes I.L.F."/>
            <person name="Oliveira U."/>
            <person name="Santos F.R."/>
            <person name="Vidigal T.H.D.A."/>
            <person name="Brescovit A.D."/>
            <person name="Santos A.J."/>
        </authorList>
    </citation>
    <scope>NUCLEOTIDE SEQUENCE</scope>
    <source>
        <tissue evidence="1">Shoot tissue taken approximately 20 cm above the soil surface</tissue>
    </source>
</reference>
<organism evidence="1">
    <name type="scientific">Arundo donax</name>
    <name type="common">Giant reed</name>
    <name type="synonym">Donax arundinaceus</name>
    <dbReference type="NCBI Taxonomy" id="35708"/>
    <lineage>
        <taxon>Eukaryota</taxon>
        <taxon>Viridiplantae</taxon>
        <taxon>Streptophyta</taxon>
        <taxon>Embryophyta</taxon>
        <taxon>Tracheophyta</taxon>
        <taxon>Spermatophyta</taxon>
        <taxon>Magnoliopsida</taxon>
        <taxon>Liliopsida</taxon>
        <taxon>Poales</taxon>
        <taxon>Poaceae</taxon>
        <taxon>PACMAD clade</taxon>
        <taxon>Arundinoideae</taxon>
        <taxon>Arundineae</taxon>
        <taxon>Arundo</taxon>
    </lineage>
</organism>
<accession>A0A0A9GEC5</accession>
<dbReference type="AlphaFoldDB" id="A0A0A9GEC5"/>
<evidence type="ECO:0000313" key="1">
    <source>
        <dbReference type="EMBL" id="JAE21789.1"/>
    </source>
</evidence>
<reference evidence="1" key="2">
    <citation type="journal article" date="2015" name="Data Brief">
        <title>Shoot transcriptome of the giant reed, Arundo donax.</title>
        <authorList>
            <person name="Barrero R.A."/>
            <person name="Guerrero F.D."/>
            <person name="Moolhuijzen P."/>
            <person name="Goolsby J.A."/>
            <person name="Tidwell J."/>
            <person name="Bellgard S.E."/>
            <person name="Bellgard M.I."/>
        </authorList>
    </citation>
    <scope>NUCLEOTIDE SEQUENCE</scope>
    <source>
        <tissue evidence="1">Shoot tissue taken approximately 20 cm above the soil surface</tissue>
    </source>
</reference>
<protein>
    <submittedName>
        <fullName evidence="1">Uncharacterized protein</fullName>
    </submittedName>
</protein>
<sequence length="28" mass="3546">MHYAAPIKKNRMKKFYNLCRFYQKDTHI</sequence>
<dbReference type="EMBL" id="GBRH01176107">
    <property type="protein sequence ID" value="JAE21789.1"/>
    <property type="molecule type" value="Transcribed_RNA"/>
</dbReference>